<evidence type="ECO:0000256" key="1">
    <source>
        <dbReference type="SAM" id="MobiDB-lite"/>
    </source>
</evidence>
<dbReference type="InterPro" id="IPR036645">
    <property type="entry name" value="Elafin-like_sf"/>
</dbReference>
<dbReference type="CDD" id="cd00199">
    <property type="entry name" value="WAP"/>
    <property type="match status" value="1"/>
</dbReference>
<dbReference type="Gene3D" id="4.10.75.10">
    <property type="entry name" value="Elafin-like"/>
    <property type="match status" value="1"/>
</dbReference>
<dbReference type="GO" id="GO:0030414">
    <property type="term" value="F:peptidase inhibitor activity"/>
    <property type="evidence" value="ECO:0007669"/>
    <property type="project" value="InterPro"/>
</dbReference>
<feature type="region of interest" description="Disordered" evidence="1">
    <location>
        <begin position="21"/>
        <end position="71"/>
    </location>
</feature>
<organism evidence="4 5">
    <name type="scientific">Petrolisthes manimaculis</name>
    <dbReference type="NCBI Taxonomy" id="1843537"/>
    <lineage>
        <taxon>Eukaryota</taxon>
        <taxon>Metazoa</taxon>
        <taxon>Ecdysozoa</taxon>
        <taxon>Arthropoda</taxon>
        <taxon>Crustacea</taxon>
        <taxon>Multicrustacea</taxon>
        <taxon>Malacostraca</taxon>
        <taxon>Eumalacostraca</taxon>
        <taxon>Eucarida</taxon>
        <taxon>Decapoda</taxon>
        <taxon>Pleocyemata</taxon>
        <taxon>Anomura</taxon>
        <taxon>Galatheoidea</taxon>
        <taxon>Porcellanidae</taxon>
        <taxon>Petrolisthes</taxon>
    </lineage>
</organism>
<evidence type="ECO:0000259" key="3">
    <source>
        <dbReference type="PROSITE" id="PS51390"/>
    </source>
</evidence>
<dbReference type="Proteomes" id="UP001292094">
    <property type="component" value="Unassembled WGS sequence"/>
</dbReference>
<feature type="domain" description="WAP" evidence="3">
    <location>
        <begin position="245"/>
        <end position="299"/>
    </location>
</feature>
<accession>A0AAE1PD76</accession>
<dbReference type="PROSITE" id="PS51390">
    <property type="entry name" value="WAP"/>
    <property type="match status" value="1"/>
</dbReference>
<keyword evidence="5" id="KW-1185">Reference proteome</keyword>
<evidence type="ECO:0000313" key="4">
    <source>
        <dbReference type="EMBL" id="KAK4305294.1"/>
    </source>
</evidence>
<feature type="chain" id="PRO_5042008681" description="WAP domain-containing protein" evidence="2">
    <location>
        <begin position="17"/>
        <end position="307"/>
    </location>
</feature>
<dbReference type="AlphaFoldDB" id="A0AAE1PD76"/>
<gene>
    <name evidence="4" type="ORF">Pmani_022819</name>
</gene>
<dbReference type="SUPFAM" id="SSF57256">
    <property type="entry name" value="Elafin-like"/>
    <property type="match status" value="1"/>
</dbReference>
<comment type="caution">
    <text evidence="4">The sequence shown here is derived from an EMBL/GenBank/DDBJ whole genome shotgun (WGS) entry which is preliminary data.</text>
</comment>
<dbReference type="Pfam" id="PF00095">
    <property type="entry name" value="WAP"/>
    <property type="match status" value="1"/>
</dbReference>
<feature type="compositionally biased region" description="Low complexity" evidence="1">
    <location>
        <begin position="37"/>
        <end position="71"/>
    </location>
</feature>
<reference evidence="4" key="1">
    <citation type="submission" date="2023-11" db="EMBL/GenBank/DDBJ databases">
        <title>Genome assemblies of two species of porcelain crab, Petrolisthes cinctipes and Petrolisthes manimaculis (Anomura: Porcellanidae).</title>
        <authorList>
            <person name="Angst P."/>
        </authorList>
    </citation>
    <scope>NUCLEOTIDE SEQUENCE</scope>
    <source>
        <strain evidence="4">PB745_02</strain>
        <tissue evidence="4">Gill</tissue>
    </source>
</reference>
<evidence type="ECO:0000256" key="2">
    <source>
        <dbReference type="SAM" id="SignalP"/>
    </source>
</evidence>
<feature type="signal peptide" evidence="2">
    <location>
        <begin position="1"/>
        <end position="16"/>
    </location>
</feature>
<dbReference type="SMART" id="SM00217">
    <property type="entry name" value="WAP"/>
    <property type="match status" value="1"/>
</dbReference>
<evidence type="ECO:0000313" key="5">
    <source>
        <dbReference type="Proteomes" id="UP001292094"/>
    </source>
</evidence>
<dbReference type="EMBL" id="JAWZYT010002301">
    <property type="protein sequence ID" value="KAK4305294.1"/>
    <property type="molecule type" value="Genomic_DNA"/>
</dbReference>
<dbReference type="InterPro" id="IPR008197">
    <property type="entry name" value="WAP_dom"/>
</dbReference>
<sequence length="307" mass="32921">MVGVGALLVMVVVADTTHNKTHTNNTITLPSQHNKYPTDNNNTNQDDTHNTPNTHTLPTLQHNNNNTQDDTPNTHTLPTLQHINYPSDNNTTTQQHTHTPNTQLMLANDPAARILDFRFGGFSNSVNGRVSPVWFVDVSANGRFYGVHTLPNDDPDLYKYPVIGLINDTSVSMNVDDVGVGLGVGVGVGVNEGVGVGVDEGVGVSVGVDEGIGVGIGVDGEVSLCRNWCKTYLPKVYCCDSPHAGIIKPGYCPSERSSCPALINYYLPPSTCSDDGSCPGVNKCCYDNCLLQHTCKSPQGLLKSTVR</sequence>
<proteinExistence type="predicted"/>
<keyword evidence="2" id="KW-0732">Signal</keyword>
<name>A0AAE1PD76_9EUCA</name>
<dbReference type="GO" id="GO:0005576">
    <property type="term" value="C:extracellular region"/>
    <property type="evidence" value="ECO:0007669"/>
    <property type="project" value="InterPro"/>
</dbReference>
<protein>
    <recommendedName>
        <fullName evidence="3">WAP domain-containing protein</fullName>
    </recommendedName>
</protein>